<dbReference type="AlphaFoldDB" id="A0A9Q1B7G3"/>
<keyword evidence="3" id="KW-1185">Reference proteome</keyword>
<dbReference type="EMBL" id="JAPFRF010000001">
    <property type="protein sequence ID" value="KAJ7344958.1"/>
    <property type="molecule type" value="Genomic_DNA"/>
</dbReference>
<reference evidence="2" key="1">
    <citation type="journal article" date="2023" name="DNA Res.">
        <title>Chromosome-level genome assembly of Phrynocephalus forsythii using third-generation DNA sequencing and Hi-C analysis.</title>
        <authorList>
            <person name="Qi Y."/>
            <person name="Zhao W."/>
            <person name="Zhao Y."/>
            <person name="Niu C."/>
            <person name="Cao S."/>
            <person name="Zhang Y."/>
        </authorList>
    </citation>
    <scope>NUCLEOTIDE SEQUENCE</scope>
    <source>
        <tissue evidence="2">Muscle</tissue>
    </source>
</reference>
<evidence type="ECO:0000313" key="3">
    <source>
        <dbReference type="Proteomes" id="UP001142489"/>
    </source>
</evidence>
<evidence type="ECO:0000256" key="1">
    <source>
        <dbReference type="SAM" id="MobiDB-lite"/>
    </source>
</evidence>
<dbReference type="Proteomes" id="UP001142489">
    <property type="component" value="Unassembled WGS sequence"/>
</dbReference>
<gene>
    <name evidence="2" type="ORF">JRQ81_000908</name>
</gene>
<organism evidence="2 3">
    <name type="scientific">Phrynocephalus forsythii</name>
    <dbReference type="NCBI Taxonomy" id="171643"/>
    <lineage>
        <taxon>Eukaryota</taxon>
        <taxon>Metazoa</taxon>
        <taxon>Chordata</taxon>
        <taxon>Craniata</taxon>
        <taxon>Vertebrata</taxon>
        <taxon>Euteleostomi</taxon>
        <taxon>Lepidosauria</taxon>
        <taxon>Squamata</taxon>
        <taxon>Bifurcata</taxon>
        <taxon>Unidentata</taxon>
        <taxon>Episquamata</taxon>
        <taxon>Toxicofera</taxon>
        <taxon>Iguania</taxon>
        <taxon>Acrodonta</taxon>
        <taxon>Agamidae</taxon>
        <taxon>Agaminae</taxon>
        <taxon>Phrynocephalus</taxon>
    </lineage>
</organism>
<comment type="caution">
    <text evidence="2">The sequence shown here is derived from an EMBL/GenBank/DDBJ whole genome shotgun (WGS) entry which is preliminary data.</text>
</comment>
<sequence length="98" mass="10623">MVAYASRMQGYRVMNLNTGQEDKTVEGDEEERVGTPSEGGVDGAAVTAEEPEQGTELPEIPEPAVRHSSQPNKGVPPLCLFYLTSLSNTDEPATWEEV</sequence>
<proteinExistence type="predicted"/>
<evidence type="ECO:0000313" key="2">
    <source>
        <dbReference type="EMBL" id="KAJ7344958.1"/>
    </source>
</evidence>
<name>A0A9Q1B7G3_9SAUR</name>
<feature type="region of interest" description="Disordered" evidence="1">
    <location>
        <begin position="18"/>
        <end position="57"/>
    </location>
</feature>
<accession>A0A9Q1B7G3</accession>
<protein>
    <submittedName>
        <fullName evidence="2">Uncharacterized protein</fullName>
    </submittedName>
</protein>